<keyword evidence="1" id="KW-0472">Membrane</keyword>
<evidence type="ECO:0000313" key="2">
    <source>
        <dbReference type="EMBL" id="WEX83401.1"/>
    </source>
</evidence>
<evidence type="ECO:0000313" key="3">
    <source>
        <dbReference type="Proteomes" id="UP001235547"/>
    </source>
</evidence>
<dbReference type="Proteomes" id="UP001235547">
    <property type="component" value="Chromosome 1"/>
</dbReference>
<keyword evidence="1" id="KW-0812">Transmembrane</keyword>
<protein>
    <submittedName>
        <fullName evidence="2">Uncharacterized protein</fullName>
    </submittedName>
</protein>
<keyword evidence="3" id="KW-1185">Reference proteome</keyword>
<evidence type="ECO:0000256" key="1">
    <source>
        <dbReference type="SAM" id="Phobius"/>
    </source>
</evidence>
<organism evidence="2 3">
    <name type="scientific">Sinorhizobium numidicum</name>
    <dbReference type="NCBI Taxonomy" id="680248"/>
    <lineage>
        <taxon>Bacteria</taxon>
        <taxon>Pseudomonadati</taxon>
        <taxon>Pseudomonadota</taxon>
        <taxon>Alphaproteobacteria</taxon>
        <taxon>Hyphomicrobiales</taxon>
        <taxon>Rhizobiaceae</taxon>
        <taxon>Sinorhizobium/Ensifer group</taxon>
        <taxon>Sinorhizobium</taxon>
    </lineage>
</organism>
<sequence>MNAAKPMSQSRYTTYGAPSERRLLSRRLIPHTIALAAAFSFISALVLGAL</sequence>
<reference evidence="2 3" key="1">
    <citation type="submission" date="2023-03" db="EMBL/GenBank/DDBJ databases">
        <authorList>
            <person name="Kaur S."/>
            <person name="Espinosa-Saiz D."/>
            <person name="Velazquez E."/>
            <person name="Menendez E."/>
            <person name="diCenzo G.C."/>
        </authorList>
    </citation>
    <scope>NUCLEOTIDE SEQUENCE [LARGE SCALE GENOMIC DNA]</scope>
    <source>
        <strain evidence="2 3">LMG 27395</strain>
    </source>
</reference>
<accession>A0ABY8CXN0</accession>
<dbReference type="EMBL" id="CP120371">
    <property type="protein sequence ID" value="WEX83401.1"/>
    <property type="molecule type" value="Genomic_DNA"/>
</dbReference>
<name>A0ABY8CXN0_9HYPH</name>
<dbReference type="RefSeq" id="WP_280734217.1">
    <property type="nucleotide sequence ID" value="NZ_CP120368.1"/>
</dbReference>
<feature type="transmembrane region" description="Helical" evidence="1">
    <location>
        <begin position="28"/>
        <end position="49"/>
    </location>
</feature>
<keyword evidence="1" id="KW-1133">Transmembrane helix</keyword>
<gene>
    <name evidence="2" type="ORF">PYH38_005781</name>
</gene>
<proteinExistence type="predicted"/>